<keyword evidence="1" id="KW-0812">Transmembrane</keyword>
<protein>
    <submittedName>
        <fullName evidence="2">DUF1761 domain-containing protein</fullName>
    </submittedName>
</protein>
<organism evidence="2 3">
    <name type="scientific">Flavobacterium muglaense</name>
    <dbReference type="NCBI Taxonomy" id="2764716"/>
    <lineage>
        <taxon>Bacteria</taxon>
        <taxon>Pseudomonadati</taxon>
        <taxon>Bacteroidota</taxon>
        <taxon>Flavobacteriia</taxon>
        <taxon>Flavobacteriales</taxon>
        <taxon>Flavobacteriaceae</taxon>
        <taxon>Flavobacterium</taxon>
    </lineage>
</organism>
<evidence type="ECO:0000313" key="3">
    <source>
        <dbReference type="Proteomes" id="UP000641454"/>
    </source>
</evidence>
<proteinExistence type="predicted"/>
<feature type="transmembrane region" description="Helical" evidence="1">
    <location>
        <begin position="45"/>
        <end position="66"/>
    </location>
</feature>
<sequence length="160" mass="17888">MELNFYALAVASFSTLIVGFIWYNPKVFGTIWMRESGMTEEKMKGANMLAIFSMAVFYAFLMSFIIQSLAIHQFGVYSLIGGDVAHAKPSYAAFMADYGSHFRTFKHGALHGFITGLFLALPIIGTNALFERRSWKYTLVSGGFWIVCFTLMGGIICAWV</sequence>
<reference evidence="2 3" key="1">
    <citation type="submission" date="2020-08" db="EMBL/GenBank/DDBJ databases">
        <title>Description of novel Flavobacterium F-392 isolate.</title>
        <authorList>
            <person name="Saticioglu I.B."/>
            <person name="Duman M."/>
            <person name="Altun S."/>
        </authorList>
    </citation>
    <scope>NUCLEOTIDE SEQUENCE [LARGE SCALE GENOMIC DNA]</scope>
    <source>
        <strain evidence="2 3">F-392</strain>
    </source>
</reference>
<dbReference type="InterPro" id="IPR013879">
    <property type="entry name" value="DUF1761"/>
</dbReference>
<evidence type="ECO:0000313" key="2">
    <source>
        <dbReference type="EMBL" id="MBC5842978.1"/>
    </source>
</evidence>
<name>A0A923MZI1_9FLAO</name>
<dbReference type="Proteomes" id="UP000641454">
    <property type="component" value="Unassembled WGS sequence"/>
</dbReference>
<gene>
    <name evidence="2" type="ORF">H8R25_00795</name>
</gene>
<dbReference type="AlphaFoldDB" id="A0A923MZI1"/>
<keyword evidence="3" id="KW-1185">Reference proteome</keyword>
<dbReference type="EMBL" id="JACRUL010000001">
    <property type="protein sequence ID" value="MBC5842978.1"/>
    <property type="molecule type" value="Genomic_DNA"/>
</dbReference>
<dbReference type="Pfam" id="PF08570">
    <property type="entry name" value="DUF1761"/>
    <property type="match status" value="1"/>
</dbReference>
<feature type="transmembrane region" description="Helical" evidence="1">
    <location>
        <begin position="109"/>
        <end position="130"/>
    </location>
</feature>
<evidence type="ECO:0000256" key="1">
    <source>
        <dbReference type="SAM" id="Phobius"/>
    </source>
</evidence>
<comment type="caution">
    <text evidence="2">The sequence shown here is derived from an EMBL/GenBank/DDBJ whole genome shotgun (WGS) entry which is preliminary data.</text>
</comment>
<feature type="transmembrane region" description="Helical" evidence="1">
    <location>
        <begin position="137"/>
        <end position="159"/>
    </location>
</feature>
<keyword evidence="1" id="KW-1133">Transmembrane helix</keyword>
<feature type="transmembrane region" description="Helical" evidence="1">
    <location>
        <begin position="6"/>
        <end position="24"/>
    </location>
</feature>
<accession>A0A923MZI1</accession>
<dbReference type="RefSeq" id="WP_187016675.1">
    <property type="nucleotide sequence ID" value="NZ_JACRUK010000001.1"/>
</dbReference>
<keyword evidence="1" id="KW-0472">Membrane</keyword>